<feature type="compositionally biased region" description="Low complexity" evidence="1">
    <location>
        <begin position="131"/>
        <end position="148"/>
    </location>
</feature>
<dbReference type="AlphaFoldDB" id="A0A1Q9F116"/>
<protein>
    <submittedName>
        <fullName evidence="2">Uncharacterized protein</fullName>
    </submittedName>
</protein>
<accession>A0A1Q9F116</accession>
<feature type="region of interest" description="Disordered" evidence="1">
    <location>
        <begin position="1"/>
        <end position="221"/>
    </location>
</feature>
<evidence type="ECO:0000313" key="3">
    <source>
        <dbReference type="Proteomes" id="UP000186817"/>
    </source>
</evidence>
<proteinExistence type="predicted"/>
<feature type="compositionally biased region" description="Pro residues" evidence="1">
    <location>
        <begin position="53"/>
        <end position="65"/>
    </location>
</feature>
<feature type="compositionally biased region" description="Low complexity" evidence="1">
    <location>
        <begin position="89"/>
        <end position="105"/>
    </location>
</feature>
<keyword evidence="3" id="KW-1185">Reference proteome</keyword>
<evidence type="ECO:0000256" key="1">
    <source>
        <dbReference type="SAM" id="MobiDB-lite"/>
    </source>
</evidence>
<dbReference type="EMBL" id="LSRX01000030">
    <property type="protein sequence ID" value="OLQ13282.1"/>
    <property type="molecule type" value="Genomic_DNA"/>
</dbReference>
<gene>
    <name evidence="2" type="ORF">AK812_SmicGene2736</name>
</gene>
<organism evidence="2 3">
    <name type="scientific">Symbiodinium microadriaticum</name>
    <name type="common">Dinoflagellate</name>
    <name type="synonym">Zooxanthella microadriatica</name>
    <dbReference type="NCBI Taxonomy" id="2951"/>
    <lineage>
        <taxon>Eukaryota</taxon>
        <taxon>Sar</taxon>
        <taxon>Alveolata</taxon>
        <taxon>Dinophyceae</taxon>
        <taxon>Suessiales</taxon>
        <taxon>Symbiodiniaceae</taxon>
        <taxon>Symbiodinium</taxon>
    </lineage>
</organism>
<comment type="caution">
    <text evidence="2">The sequence shown here is derived from an EMBL/GenBank/DDBJ whole genome shotgun (WGS) entry which is preliminary data.</text>
</comment>
<dbReference type="Proteomes" id="UP000186817">
    <property type="component" value="Unassembled WGS sequence"/>
</dbReference>
<feature type="compositionally biased region" description="Basic and acidic residues" evidence="1">
    <location>
        <begin position="182"/>
        <end position="192"/>
    </location>
</feature>
<feature type="region of interest" description="Disordered" evidence="1">
    <location>
        <begin position="802"/>
        <end position="825"/>
    </location>
</feature>
<dbReference type="InterPro" id="IPR029063">
    <property type="entry name" value="SAM-dependent_MTases_sf"/>
</dbReference>
<sequence length="869" mass="93362">MAPKKAAKKAATAPKTAPKRKASPGPKPTPKPSVTPKQSSDAGDARSVVMIIPPAPEPRPPPPPHMKVYWDAFFNESGKRKADEMQGEAPSSSAAPIAAAPDAPDGGQLHTGPLVPVLSAEPGGDRDLPMSAPASAPEEPAAGSPRASGEPGGEDLPTTAPPAASGGDGSGDRSTAPATPRASEELGGEDRPTAPVPASGGHDDTDLDAASAAAGSCDSCDEGLDSGKDAAGMSDEDTWLEELSMSLGLADNFANGLQSLDSMAKEQVRLLVNAVGREALVASVGGMPKTVVENLFMCEIATYKQKFLKQTILADKFPLEDLKLSVDASALSIFCAGFSCKHLGKALVLECWSFSRMNNDFESLKRAMADEKDCSSVATFRGVCQVLAECSPMCFILENVDSLETSDDELQTVEKKSSAAADSEKWKELHSTMAEQCGDLKAVCFIELWNERRDDSSKYVYVDISQSLSRMQSVTSGSGADNPSGHTLVERKACTGPESIRMSAPVIMAAVLSVVSSVRYMTDSESEELDDISSRRLGSIYSQWLSVSLKLFDDCTSQFRTVIAVKLRRAPMADGKKASVIALCTAPCEAELATRWRLVNARHVVAATISPDEEALDTRYPLSTIEVWPFSCYLAELLPSALVENGHARAAQSTRFFCQGDYESCFLVSKQVLEEELLRMAADAADLRNDYTHCEGQLAANDDECPYWRCIGHDNFTERMLMRRRGKTWVAHPEGPLFPSGPCQFAAVDLQVTPNANLRILISDEAAIKASLCNKGASGLVFCMACQNAICFEEQFRSPDQQFGNGQPEVPAEDSSSHPRHHGFLASQQGLRPKAEFEKLQTALGFDFKPEGLLVTDCVMFDWCSTYTC</sequence>
<feature type="compositionally biased region" description="Low complexity" evidence="1">
    <location>
        <begin position="208"/>
        <end position="218"/>
    </location>
</feature>
<name>A0A1Q9F116_SYMMI</name>
<dbReference type="Gene3D" id="3.40.50.150">
    <property type="entry name" value="Vaccinia Virus protein VP39"/>
    <property type="match status" value="1"/>
</dbReference>
<dbReference type="OrthoDB" id="5376140at2759"/>
<evidence type="ECO:0000313" key="2">
    <source>
        <dbReference type="EMBL" id="OLQ13282.1"/>
    </source>
</evidence>
<reference evidence="2 3" key="1">
    <citation type="submission" date="2016-02" db="EMBL/GenBank/DDBJ databases">
        <title>Genome analysis of coral dinoflagellate symbionts highlights evolutionary adaptations to a symbiotic lifestyle.</title>
        <authorList>
            <person name="Aranda M."/>
            <person name="Li Y."/>
            <person name="Liew Y.J."/>
            <person name="Baumgarten S."/>
            <person name="Simakov O."/>
            <person name="Wilson M."/>
            <person name="Piel J."/>
            <person name="Ashoor H."/>
            <person name="Bougouffa S."/>
            <person name="Bajic V.B."/>
            <person name="Ryu T."/>
            <person name="Ravasi T."/>
            <person name="Bayer T."/>
            <person name="Micklem G."/>
            <person name="Kim H."/>
            <person name="Bhak J."/>
            <person name="Lajeunesse T.C."/>
            <person name="Voolstra C.R."/>
        </authorList>
    </citation>
    <scope>NUCLEOTIDE SEQUENCE [LARGE SCALE GENOMIC DNA]</scope>
    <source>
        <strain evidence="2 3">CCMP2467</strain>
    </source>
</reference>